<evidence type="ECO:0000313" key="3">
    <source>
        <dbReference type="EMBL" id="KAF2212782.1"/>
    </source>
</evidence>
<keyword evidence="2" id="KW-0812">Transmembrane</keyword>
<keyword evidence="2" id="KW-1133">Transmembrane helix</keyword>
<dbReference type="Proteomes" id="UP000799539">
    <property type="component" value="Unassembled WGS sequence"/>
</dbReference>
<evidence type="ECO:0000313" key="4">
    <source>
        <dbReference type="Proteomes" id="UP000799539"/>
    </source>
</evidence>
<organism evidence="3 4">
    <name type="scientific">Cercospora zeae-maydis SCOH1-5</name>
    <dbReference type="NCBI Taxonomy" id="717836"/>
    <lineage>
        <taxon>Eukaryota</taxon>
        <taxon>Fungi</taxon>
        <taxon>Dikarya</taxon>
        <taxon>Ascomycota</taxon>
        <taxon>Pezizomycotina</taxon>
        <taxon>Dothideomycetes</taxon>
        <taxon>Dothideomycetidae</taxon>
        <taxon>Mycosphaerellales</taxon>
        <taxon>Mycosphaerellaceae</taxon>
        <taxon>Cercospora</taxon>
    </lineage>
</organism>
<dbReference type="AlphaFoldDB" id="A0A6A6FH80"/>
<dbReference type="OrthoDB" id="5357734at2759"/>
<feature type="transmembrane region" description="Helical" evidence="2">
    <location>
        <begin position="59"/>
        <end position="80"/>
    </location>
</feature>
<dbReference type="EMBL" id="ML992672">
    <property type="protein sequence ID" value="KAF2212782.1"/>
    <property type="molecule type" value="Genomic_DNA"/>
</dbReference>
<dbReference type="PANTHER" id="PTHR37576">
    <property type="entry name" value="DEFECT AT LOW TEMPERATURE PROTEIN 1"/>
    <property type="match status" value="1"/>
</dbReference>
<accession>A0A6A6FH80</accession>
<keyword evidence="2" id="KW-0472">Membrane</keyword>
<name>A0A6A6FH80_9PEZI</name>
<proteinExistence type="predicted"/>
<keyword evidence="4" id="KW-1185">Reference proteome</keyword>
<evidence type="ECO:0000256" key="2">
    <source>
        <dbReference type="SAM" id="Phobius"/>
    </source>
</evidence>
<gene>
    <name evidence="3" type="ORF">CERZMDRAFT_106043</name>
</gene>
<protein>
    <submittedName>
        <fullName evidence="3">Uncharacterized protein</fullName>
    </submittedName>
</protein>
<feature type="compositionally biased region" description="Low complexity" evidence="1">
    <location>
        <begin position="9"/>
        <end position="22"/>
    </location>
</feature>
<dbReference type="InterPro" id="IPR021514">
    <property type="entry name" value="DUF3176"/>
</dbReference>
<feature type="region of interest" description="Disordered" evidence="1">
    <location>
        <begin position="1"/>
        <end position="41"/>
    </location>
</feature>
<dbReference type="Pfam" id="PF11374">
    <property type="entry name" value="DUF3176"/>
    <property type="match status" value="1"/>
</dbReference>
<reference evidence="3" key="1">
    <citation type="journal article" date="2020" name="Stud. Mycol.">
        <title>101 Dothideomycetes genomes: a test case for predicting lifestyles and emergence of pathogens.</title>
        <authorList>
            <person name="Haridas S."/>
            <person name="Albert R."/>
            <person name="Binder M."/>
            <person name="Bloem J."/>
            <person name="Labutti K."/>
            <person name="Salamov A."/>
            <person name="Andreopoulos B."/>
            <person name="Baker S."/>
            <person name="Barry K."/>
            <person name="Bills G."/>
            <person name="Bluhm B."/>
            <person name="Cannon C."/>
            <person name="Castanera R."/>
            <person name="Culley D."/>
            <person name="Daum C."/>
            <person name="Ezra D."/>
            <person name="Gonzalez J."/>
            <person name="Henrissat B."/>
            <person name="Kuo A."/>
            <person name="Liang C."/>
            <person name="Lipzen A."/>
            <person name="Lutzoni F."/>
            <person name="Magnuson J."/>
            <person name="Mondo S."/>
            <person name="Nolan M."/>
            <person name="Ohm R."/>
            <person name="Pangilinan J."/>
            <person name="Park H.-J."/>
            <person name="Ramirez L."/>
            <person name="Alfaro M."/>
            <person name="Sun H."/>
            <person name="Tritt A."/>
            <person name="Yoshinaga Y."/>
            <person name="Zwiers L.-H."/>
            <person name="Turgeon B."/>
            <person name="Goodwin S."/>
            <person name="Spatafora J."/>
            <person name="Crous P."/>
            <person name="Grigoriev I."/>
        </authorList>
    </citation>
    <scope>NUCLEOTIDE SEQUENCE</scope>
    <source>
        <strain evidence="3">SCOH1-5</strain>
    </source>
</reference>
<evidence type="ECO:0000256" key="1">
    <source>
        <dbReference type="SAM" id="MobiDB-lite"/>
    </source>
</evidence>
<feature type="transmembrane region" description="Helical" evidence="2">
    <location>
        <begin position="100"/>
        <end position="122"/>
    </location>
</feature>
<dbReference type="PANTHER" id="PTHR37576:SF2">
    <property type="entry name" value="DEFECT AT LOW TEMPERATURE PROTEIN 1"/>
    <property type="match status" value="1"/>
</dbReference>
<sequence length="619" mass="67031">MPPAASSTSNLIADSNNDNNNAFPTQISSPPQRRHSHDDRIPSHNMYPWQPGFTRRIPWAGILCLFGVLCAGIVEIAILVTSNGKAIYSWKYPPSLYLSMAYTIGNILLVAGFSQGLTIYWWRQALKEGTRLGDLHRIWDHGSSPVSALFAGRHFNYISFAALFLAVTPINGPLLQRASSITTEKRYYYSDDVTARLPAATSLQDPTGWTSGRAYTVTTLDAKFTPVVYDWNVGADITANNTGCADDGVCNGLLEAAGLAITCNASTADFDMTSFLPNGSMNNAALDGIDLFQISLSFDASSSPSNVTLDVQWKPGDECEKGTLEVRNCTIGAATVRYPVTVDGNKSTIALADGSKYTDDKILSLTNLYPENMYGIPSPFGGFAYALSSMFNADTHISFSGAAGYTMSSDGSLPAQFMDMSAVTDYTQGICNTKFSDPTPYIFRQARDLMFRTALSQGNASTIQPLHNLTEIRTITVFHSHYEYLAGAIALTFLAMALVSATFNGFWLLGRNVTMSPIETAKAFNAPLLAHEHPNAEVAELVKGAGTKPVRYGEVVTHADEARDMRDDGAGSLFKGVEAGNRSTENIIELRNMNFMYGFEDPSRVQPLSGKRRGGGGGS</sequence>
<feature type="transmembrane region" description="Helical" evidence="2">
    <location>
        <begin position="484"/>
        <end position="509"/>
    </location>
</feature>